<protein>
    <submittedName>
        <fullName evidence="2">Uncharacterized protein</fullName>
    </submittedName>
</protein>
<name>A0ABP3RQJ8_9ACTN</name>
<proteinExistence type="predicted"/>
<evidence type="ECO:0000313" key="3">
    <source>
        <dbReference type="Proteomes" id="UP001500668"/>
    </source>
</evidence>
<dbReference type="EMBL" id="BAAACA010000034">
    <property type="protein sequence ID" value="GAA0612404.1"/>
    <property type="molecule type" value="Genomic_DNA"/>
</dbReference>
<sequence length="73" mass="7994">MRYAGEPFGQGEDRRFPVDIRRALIALSFGSQGKPDPEDLGEVLTAVFSAPEKVSSQGRRRRARASTGSGRED</sequence>
<accession>A0ABP3RQJ8</accession>
<organism evidence="2 3">
    <name type="scientific">Streptomyces crystallinus</name>
    <dbReference type="NCBI Taxonomy" id="68191"/>
    <lineage>
        <taxon>Bacteria</taxon>
        <taxon>Bacillati</taxon>
        <taxon>Actinomycetota</taxon>
        <taxon>Actinomycetes</taxon>
        <taxon>Kitasatosporales</taxon>
        <taxon>Streptomycetaceae</taxon>
        <taxon>Streptomyces</taxon>
    </lineage>
</organism>
<gene>
    <name evidence="2" type="ORF">GCM10010394_47780</name>
</gene>
<comment type="caution">
    <text evidence="2">The sequence shown here is derived from an EMBL/GenBank/DDBJ whole genome shotgun (WGS) entry which is preliminary data.</text>
</comment>
<feature type="region of interest" description="Disordered" evidence="1">
    <location>
        <begin position="51"/>
        <end position="73"/>
    </location>
</feature>
<reference evidence="3" key="1">
    <citation type="journal article" date="2019" name="Int. J. Syst. Evol. Microbiol.">
        <title>The Global Catalogue of Microorganisms (GCM) 10K type strain sequencing project: providing services to taxonomists for standard genome sequencing and annotation.</title>
        <authorList>
            <consortium name="The Broad Institute Genomics Platform"/>
            <consortium name="The Broad Institute Genome Sequencing Center for Infectious Disease"/>
            <person name="Wu L."/>
            <person name="Ma J."/>
        </authorList>
    </citation>
    <scope>NUCLEOTIDE SEQUENCE [LARGE SCALE GENOMIC DNA]</scope>
    <source>
        <strain evidence="3">JCM 5067</strain>
    </source>
</reference>
<evidence type="ECO:0000313" key="2">
    <source>
        <dbReference type="EMBL" id="GAA0612404.1"/>
    </source>
</evidence>
<keyword evidence="3" id="KW-1185">Reference proteome</keyword>
<evidence type="ECO:0000256" key="1">
    <source>
        <dbReference type="SAM" id="MobiDB-lite"/>
    </source>
</evidence>
<dbReference type="Proteomes" id="UP001500668">
    <property type="component" value="Unassembled WGS sequence"/>
</dbReference>